<keyword evidence="1" id="KW-0812">Transmembrane</keyword>
<proteinExistence type="predicted"/>
<keyword evidence="3" id="KW-1185">Reference proteome</keyword>
<feature type="transmembrane region" description="Helical" evidence="1">
    <location>
        <begin position="57"/>
        <end position="77"/>
    </location>
</feature>
<keyword evidence="1" id="KW-0472">Membrane</keyword>
<protein>
    <submittedName>
        <fullName evidence="2">Uncharacterized protein</fullName>
    </submittedName>
</protein>
<accession>A0ABQ2L4S8</accession>
<evidence type="ECO:0000313" key="2">
    <source>
        <dbReference type="EMBL" id="GGO03375.1"/>
    </source>
</evidence>
<dbReference type="EMBL" id="BMLN01000007">
    <property type="protein sequence ID" value="GGO03375.1"/>
    <property type="molecule type" value="Genomic_DNA"/>
</dbReference>
<evidence type="ECO:0000313" key="3">
    <source>
        <dbReference type="Proteomes" id="UP000606653"/>
    </source>
</evidence>
<name>A0ABQ2L4S8_9BACL</name>
<reference evidence="3" key="1">
    <citation type="journal article" date="2019" name="Int. J. Syst. Evol. Microbiol.">
        <title>The Global Catalogue of Microorganisms (GCM) 10K type strain sequencing project: providing services to taxonomists for standard genome sequencing and annotation.</title>
        <authorList>
            <consortium name="The Broad Institute Genomics Platform"/>
            <consortium name="The Broad Institute Genome Sequencing Center for Infectious Disease"/>
            <person name="Wu L."/>
            <person name="Ma J."/>
        </authorList>
    </citation>
    <scope>NUCLEOTIDE SEQUENCE [LARGE SCALE GENOMIC DNA]</scope>
    <source>
        <strain evidence="3">CGMCC 1.6964</strain>
    </source>
</reference>
<keyword evidence="1" id="KW-1133">Transmembrane helix</keyword>
<feature type="transmembrane region" description="Helical" evidence="1">
    <location>
        <begin position="27"/>
        <end position="45"/>
    </location>
</feature>
<evidence type="ECO:0000256" key="1">
    <source>
        <dbReference type="SAM" id="Phobius"/>
    </source>
</evidence>
<dbReference type="Proteomes" id="UP000606653">
    <property type="component" value="Unassembled WGS sequence"/>
</dbReference>
<organism evidence="2 3">
    <name type="scientific">Saccharibacillus kuerlensis</name>
    <dbReference type="NCBI Taxonomy" id="459527"/>
    <lineage>
        <taxon>Bacteria</taxon>
        <taxon>Bacillati</taxon>
        <taxon>Bacillota</taxon>
        <taxon>Bacilli</taxon>
        <taxon>Bacillales</taxon>
        <taxon>Paenibacillaceae</taxon>
        <taxon>Saccharibacillus</taxon>
    </lineage>
</organism>
<comment type="caution">
    <text evidence="2">The sequence shown here is derived from an EMBL/GenBank/DDBJ whole genome shotgun (WGS) entry which is preliminary data.</text>
</comment>
<sequence length="161" mass="17762">MTVVVLFVVGVISAVLGSRLKHPVALIVNLLLIGTVFLLGYGMSIDPGSPSGNGNPALLLAIPLSVLGLLLIYQLYANRLLRLLHPAVLVAVFMGLLAHQAAGFELQHIRYHDLREEIVSAYIMAEQPVDWHRIENVTSGMDSMQMNSHFFHLNTYFLFIA</sequence>
<gene>
    <name evidence="2" type="ORF">GCM10010969_27580</name>
</gene>
<feature type="transmembrane region" description="Helical" evidence="1">
    <location>
        <begin position="83"/>
        <end position="102"/>
    </location>
</feature>
<dbReference type="RefSeq" id="WP_018976603.1">
    <property type="nucleotide sequence ID" value="NZ_BMLN01000007.1"/>
</dbReference>